<dbReference type="RefSeq" id="WP_264513271.1">
    <property type="nucleotide sequence ID" value="NZ_JAPDDR010000004.1"/>
</dbReference>
<evidence type="ECO:0000256" key="1">
    <source>
        <dbReference type="SAM" id="MobiDB-lite"/>
    </source>
</evidence>
<dbReference type="InterPro" id="IPR025641">
    <property type="entry name" value="DUF4340"/>
</dbReference>
<dbReference type="Proteomes" id="UP001165653">
    <property type="component" value="Unassembled WGS sequence"/>
</dbReference>
<proteinExistence type="predicted"/>
<gene>
    <name evidence="3" type="ORF">OJ996_09300</name>
</gene>
<feature type="compositionally biased region" description="Basic and acidic residues" evidence="1">
    <location>
        <begin position="329"/>
        <end position="349"/>
    </location>
</feature>
<dbReference type="Pfam" id="PF14238">
    <property type="entry name" value="DUF4340"/>
    <property type="match status" value="1"/>
</dbReference>
<evidence type="ECO:0000313" key="3">
    <source>
        <dbReference type="EMBL" id="MCW1913770.1"/>
    </source>
</evidence>
<keyword evidence="4" id="KW-1185">Reference proteome</keyword>
<evidence type="ECO:0000259" key="2">
    <source>
        <dbReference type="Pfam" id="PF14238"/>
    </source>
</evidence>
<comment type="caution">
    <text evidence="3">The sequence shown here is derived from an EMBL/GenBank/DDBJ whole genome shotgun (WGS) entry which is preliminary data.</text>
</comment>
<feature type="domain" description="DUF4340" evidence="2">
    <location>
        <begin position="73"/>
        <end position="271"/>
    </location>
</feature>
<feature type="region of interest" description="Disordered" evidence="1">
    <location>
        <begin position="328"/>
        <end position="349"/>
    </location>
</feature>
<sequence length="441" mass="47695">MNKRQVVVLWIIAILLIVAAIVVRMGDRDGTVTKMQRADGETFLKEFPADQVAKIELKGAKDTTTLVRKDGKWSVAERENYPAKLSSVQEFLRTLTEVKVTQGIECEPSFLPRFGMDAAASKEEDRGIQAVFTNDAGSEVAKVNFGKNVQAAGDPMSMMGGGTSGRFVSNAADTSGVYKISEIFPALTTEPKTWLDPQFIQIEKIKSISLSPPIKPEEVAWKLVRADENAEFTLEGAKEGEAVDPAATAPLKSLFSFARFDDVVSADEAAEIRNHVEARTVKIETLEGFTYTITLAPTFPKKEEPGAPAEAPVPEESFLMTVEVSAEIPAERKKEDKETPEDAKAKDTAFTERKTTLEKRLATEKALAGRTFKVAATTVQPLIKERADLIAKPDAPAAGNPGPGGAMPPGGPTLIPQQPRRPVEAVTPPIAIPPLEEGEGQ</sequence>
<feature type="region of interest" description="Disordered" evidence="1">
    <location>
        <begin position="391"/>
        <end position="441"/>
    </location>
</feature>
<accession>A0ABT3G1S3</accession>
<protein>
    <submittedName>
        <fullName evidence="3">DUF4340 domain-containing protein</fullName>
    </submittedName>
</protein>
<reference evidence="3" key="1">
    <citation type="submission" date="2022-10" db="EMBL/GenBank/DDBJ databases">
        <title>Luteolibacter sp. GHJ8, whole genome shotgun sequencing project.</title>
        <authorList>
            <person name="Zhao G."/>
            <person name="Shen L."/>
        </authorList>
    </citation>
    <scope>NUCLEOTIDE SEQUENCE</scope>
    <source>
        <strain evidence="3">GHJ8</strain>
    </source>
</reference>
<organism evidence="3 4">
    <name type="scientific">Luteolibacter rhizosphaerae</name>
    <dbReference type="NCBI Taxonomy" id="2989719"/>
    <lineage>
        <taxon>Bacteria</taxon>
        <taxon>Pseudomonadati</taxon>
        <taxon>Verrucomicrobiota</taxon>
        <taxon>Verrucomicrobiia</taxon>
        <taxon>Verrucomicrobiales</taxon>
        <taxon>Verrucomicrobiaceae</taxon>
        <taxon>Luteolibacter</taxon>
    </lineage>
</organism>
<evidence type="ECO:0000313" key="4">
    <source>
        <dbReference type="Proteomes" id="UP001165653"/>
    </source>
</evidence>
<dbReference type="EMBL" id="JAPDDR010000004">
    <property type="protein sequence ID" value="MCW1913770.1"/>
    <property type="molecule type" value="Genomic_DNA"/>
</dbReference>
<name>A0ABT3G1S3_9BACT</name>